<comment type="similarity">
    <text evidence="6">Belongs to the Clp1 family. Clp1 subfamily.</text>
</comment>
<feature type="binding site" evidence="6">
    <location>
        <begin position="148"/>
        <end position="153"/>
    </location>
    <ligand>
        <name>ATP</name>
        <dbReference type="ChEBI" id="CHEBI:30616"/>
    </ligand>
</feature>
<organism evidence="11 12">
    <name type="scientific">Pocillopora damicornis</name>
    <name type="common">Cauliflower coral</name>
    <name type="synonym">Millepora damicornis</name>
    <dbReference type="NCBI Taxonomy" id="46731"/>
    <lineage>
        <taxon>Eukaryota</taxon>
        <taxon>Metazoa</taxon>
        <taxon>Cnidaria</taxon>
        <taxon>Anthozoa</taxon>
        <taxon>Hexacorallia</taxon>
        <taxon>Scleractinia</taxon>
        <taxon>Astrocoeniina</taxon>
        <taxon>Pocilloporidae</taxon>
        <taxon>Pocillopora</taxon>
    </lineage>
</organism>
<dbReference type="Proteomes" id="UP000275408">
    <property type="component" value="Unassembled WGS sequence"/>
</dbReference>
<feature type="domain" description="Clp1 C-terminal" evidence="8">
    <location>
        <begin position="337"/>
        <end position="447"/>
    </location>
</feature>
<evidence type="ECO:0000256" key="2">
    <source>
        <dbReference type="ARBA" id="ARBA00022664"/>
    </source>
</evidence>
<dbReference type="InterPro" id="IPR010655">
    <property type="entry name" value="Clp1_C"/>
</dbReference>
<evidence type="ECO:0000256" key="4">
    <source>
        <dbReference type="ARBA" id="ARBA00022840"/>
    </source>
</evidence>
<dbReference type="Gene3D" id="3.40.50.300">
    <property type="entry name" value="P-loop containing nucleotide triphosphate hydrolases"/>
    <property type="match status" value="1"/>
</dbReference>
<dbReference type="GO" id="GO:0005524">
    <property type="term" value="F:ATP binding"/>
    <property type="evidence" value="ECO:0007669"/>
    <property type="project" value="UniProtKB-UniRule"/>
</dbReference>
<evidence type="ECO:0000256" key="3">
    <source>
        <dbReference type="ARBA" id="ARBA00022741"/>
    </source>
</evidence>
<protein>
    <recommendedName>
        <fullName evidence="6">Protein CLP1 homolog</fullName>
    </recommendedName>
</protein>
<comment type="caution">
    <text evidence="11">The sequence shown here is derived from an EMBL/GenBank/DDBJ whole genome shotgun (WGS) entry which is preliminary data.</text>
</comment>
<dbReference type="InterPro" id="IPR028606">
    <property type="entry name" value="Clp1"/>
</dbReference>
<dbReference type="InterPro" id="IPR038238">
    <property type="entry name" value="Clp1_C_sf"/>
</dbReference>
<evidence type="ECO:0000313" key="11">
    <source>
        <dbReference type="EMBL" id="RMX50241.1"/>
    </source>
</evidence>
<dbReference type="Gene3D" id="2.40.30.330">
    <property type="entry name" value="Pre-mRNA cleavage complex subunit Clp1, C-terminal domain"/>
    <property type="match status" value="1"/>
</dbReference>
<feature type="domain" description="Clp1 P-loop" evidence="10">
    <location>
        <begin position="145"/>
        <end position="331"/>
    </location>
</feature>
<feature type="region of interest" description="Disordered" evidence="7">
    <location>
        <begin position="1"/>
        <end position="20"/>
    </location>
</feature>
<evidence type="ECO:0000259" key="9">
    <source>
        <dbReference type="Pfam" id="PF16573"/>
    </source>
</evidence>
<dbReference type="Pfam" id="PF06807">
    <property type="entry name" value="Clp1"/>
    <property type="match status" value="1"/>
</dbReference>
<reference evidence="11 12" key="1">
    <citation type="journal article" date="2018" name="Sci. Rep.">
        <title>Comparative analysis of the Pocillopora damicornis genome highlights role of immune system in coral evolution.</title>
        <authorList>
            <person name="Cunning R."/>
            <person name="Bay R.A."/>
            <person name="Gillette P."/>
            <person name="Baker A.C."/>
            <person name="Traylor-Knowles N."/>
        </authorList>
    </citation>
    <scope>NUCLEOTIDE SEQUENCE [LARGE SCALE GENOMIC DNA]</scope>
    <source>
        <strain evidence="11">RSMAS</strain>
        <tissue evidence="11">Whole animal</tissue>
    </source>
</reference>
<evidence type="ECO:0000256" key="1">
    <source>
        <dbReference type="ARBA" id="ARBA00004123"/>
    </source>
</evidence>
<dbReference type="AlphaFoldDB" id="A0A3M6U9G0"/>
<dbReference type="SUPFAM" id="SSF52540">
    <property type="entry name" value="P-loop containing nucleoside triphosphate hydrolases"/>
    <property type="match status" value="1"/>
</dbReference>
<dbReference type="Pfam" id="PF16575">
    <property type="entry name" value="CLP1_P"/>
    <property type="match status" value="1"/>
</dbReference>
<dbReference type="GO" id="GO:0006388">
    <property type="term" value="P:tRNA splicing, via endonucleolytic cleavage and ligation"/>
    <property type="evidence" value="ECO:0007669"/>
    <property type="project" value="TreeGrafter"/>
</dbReference>
<accession>A0A3M6U9G0</accession>
<dbReference type="FunFam" id="3.40.50.300:FF:000454">
    <property type="entry name" value="Protein CLP1 homolog"/>
    <property type="match status" value="1"/>
</dbReference>
<evidence type="ECO:0000256" key="5">
    <source>
        <dbReference type="ARBA" id="ARBA00023242"/>
    </source>
</evidence>
<keyword evidence="3 6" id="KW-0547">Nucleotide-binding</keyword>
<dbReference type="InterPro" id="IPR032319">
    <property type="entry name" value="CLP1_P"/>
</dbReference>
<keyword evidence="12" id="KW-1185">Reference proteome</keyword>
<evidence type="ECO:0000313" key="12">
    <source>
        <dbReference type="Proteomes" id="UP000275408"/>
    </source>
</evidence>
<dbReference type="GO" id="GO:0031124">
    <property type="term" value="P:mRNA 3'-end processing"/>
    <property type="evidence" value="ECO:0007669"/>
    <property type="project" value="UniProtKB-UniRule"/>
</dbReference>
<dbReference type="InterPro" id="IPR027417">
    <property type="entry name" value="P-loop_NTPase"/>
</dbReference>
<dbReference type="EMBL" id="RCHS01001996">
    <property type="protein sequence ID" value="RMX50241.1"/>
    <property type="molecule type" value="Genomic_DNA"/>
</dbReference>
<keyword evidence="5 6" id="KW-0539">Nucleus</keyword>
<evidence type="ECO:0000259" key="8">
    <source>
        <dbReference type="Pfam" id="PF06807"/>
    </source>
</evidence>
<comment type="subcellular location">
    <subcellularLocation>
        <location evidence="1 6">Nucleus</location>
    </subcellularLocation>
</comment>
<dbReference type="OrthoDB" id="258143at2759"/>
<comment type="caution">
    <text evidence="6">Lacks conserved residue(s) required for the propagation of feature annotation.</text>
</comment>
<proteinExistence type="inferred from homology"/>
<dbReference type="InterPro" id="IPR038239">
    <property type="entry name" value="Clp1_N_sf"/>
</dbReference>
<sequence>METEQEKGPPEERQQWKLEKDSELRIEIPEGKGKAQLVLLQGQGEVFGTELVRNKKFTFKAGSNVAIFTWHGCTVEISFPIFRFHNISNCVFHNHIQISGPVDAYVSKETPMVMYLNLHMGLEQMRQKAEAVDEPETGPRVMVAGPVDVGKSTLCKLLSNYAVRLGRRPVFVDLDVGQGYIGIPGTMGALLIERPADIEEGFPLQAPLVYHYGHVSPAPSEKLYNKISSKIAEVTKERFEKNKKARVSGCIINTCGWVTGTGYRILVHAAEAFEVNVIVVLDQERLYNDLKKQFGSKVQIVHLPKSGGVVVRSQETRRETRDNRVRDYFYGINSSFYPHIFEVKFADIKIYKIGAPAVPDSCLPLGMAPDQNETKLVPVQPGRDLKHCVLALSAAESLEEDLVTTNTIGFVVVNDVDLDRQMMVVLSPAPRPLPRKFFLLSDVKFMDFK</sequence>
<keyword evidence="2 6" id="KW-0507">mRNA processing</keyword>
<name>A0A3M6U9G0_POCDA</name>
<dbReference type="InterPro" id="IPR045116">
    <property type="entry name" value="Clp1/Grc3"/>
</dbReference>
<dbReference type="GO" id="GO:0005849">
    <property type="term" value="C:mRNA cleavage factor complex"/>
    <property type="evidence" value="ECO:0007669"/>
    <property type="project" value="InterPro"/>
</dbReference>
<dbReference type="HAMAP" id="MF_03035">
    <property type="entry name" value="Clp1"/>
    <property type="match status" value="1"/>
</dbReference>
<feature type="binding site" evidence="6">
    <location>
        <position position="23"/>
    </location>
    <ligand>
        <name>ATP</name>
        <dbReference type="ChEBI" id="CHEBI:30616"/>
    </ligand>
</feature>
<gene>
    <name evidence="11" type="ORF">pdam_00017194</name>
</gene>
<dbReference type="STRING" id="46731.A0A3M6U9G0"/>
<dbReference type="Pfam" id="PF16573">
    <property type="entry name" value="CLP1_N"/>
    <property type="match status" value="1"/>
</dbReference>
<dbReference type="InterPro" id="IPR032324">
    <property type="entry name" value="Clp1_N"/>
</dbReference>
<dbReference type="FunFam" id="2.40.30.330:FF:000001">
    <property type="entry name" value="Protein CLP1 homolog"/>
    <property type="match status" value="1"/>
</dbReference>
<dbReference type="Gene3D" id="2.60.120.1030">
    <property type="entry name" value="Clp1, DNA binding domain"/>
    <property type="match status" value="1"/>
</dbReference>
<dbReference type="FunFam" id="2.60.120.1030:FF:000001">
    <property type="entry name" value="Protein CLP1 homolog 5"/>
    <property type="match status" value="1"/>
</dbReference>
<evidence type="ECO:0000256" key="7">
    <source>
        <dbReference type="SAM" id="MobiDB-lite"/>
    </source>
</evidence>
<dbReference type="PANTHER" id="PTHR12755:SF6">
    <property type="entry name" value="POLYRIBONUCLEOTIDE 5'-HYDROXYL-KINASE CLP1"/>
    <property type="match status" value="1"/>
</dbReference>
<comment type="function">
    <text evidence="6">Required for endonucleolytic cleavage during polyadenylation-dependent pre-mRNA 3'-end formation.</text>
</comment>
<dbReference type="PANTHER" id="PTHR12755">
    <property type="entry name" value="CLEAVAGE/POLYADENYLATION FACTOR IA SUBUNIT CLP1P"/>
    <property type="match status" value="1"/>
</dbReference>
<evidence type="ECO:0000259" key="10">
    <source>
        <dbReference type="Pfam" id="PF16575"/>
    </source>
</evidence>
<evidence type="ECO:0000256" key="6">
    <source>
        <dbReference type="HAMAP-Rule" id="MF_03035"/>
    </source>
</evidence>
<feature type="domain" description="Clp1 N-terminal" evidence="9">
    <location>
        <begin position="17"/>
        <end position="129"/>
    </location>
</feature>
<dbReference type="GO" id="GO:0051731">
    <property type="term" value="F:polynucleotide 5'-hydroxyl-kinase activity"/>
    <property type="evidence" value="ECO:0007669"/>
    <property type="project" value="InterPro"/>
</dbReference>
<keyword evidence="4 6" id="KW-0067">ATP-binding</keyword>